<dbReference type="Proteomes" id="UP000291236">
    <property type="component" value="Chromosome"/>
</dbReference>
<dbReference type="Pfam" id="PF00583">
    <property type="entry name" value="Acetyltransf_1"/>
    <property type="match status" value="1"/>
</dbReference>
<feature type="region of interest" description="Disordered" evidence="4">
    <location>
        <begin position="228"/>
        <end position="255"/>
    </location>
</feature>
<keyword evidence="7" id="KW-1185">Reference proteome</keyword>
<reference evidence="6 7" key="1">
    <citation type="submission" date="2018-12" db="EMBL/GenBank/DDBJ databases">
        <title>Rubrispira sanarue gen. nov., sp., nov., a member of the order Silvanigrellales, isolated from a brackish lake in Hamamatsu Japan.</title>
        <authorList>
            <person name="Maejima Y."/>
            <person name="Iino T."/>
            <person name="Muraguchi Y."/>
            <person name="Fukuda K."/>
            <person name="Nojiri H."/>
            <person name="Ohkuma M."/>
            <person name="Moriuchi R."/>
            <person name="Dohra H."/>
            <person name="Kimbara K."/>
            <person name="Shintani M."/>
        </authorList>
    </citation>
    <scope>NUCLEOTIDE SEQUENCE [LARGE SCALE GENOMIC DNA]</scope>
    <source>
        <strain evidence="6 7">RF1110005</strain>
    </source>
</reference>
<dbReference type="GO" id="GO:0016747">
    <property type="term" value="F:acyltransferase activity, transferring groups other than amino-acyl groups"/>
    <property type="evidence" value="ECO:0007669"/>
    <property type="project" value="InterPro"/>
</dbReference>
<dbReference type="Gene3D" id="3.40.630.30">
    <property type="match status" value="1"/>
</dbReference>
<dbReference type="PROSITE" id="PS51186">
    <property type="entry name" value="GNAT"/>
    <property type="match status" value="1"/>
</dbReference>
<dbReference type="KEGG" id="sbf:JCM31447_30660"/>
<feature type="domain" description="N-acetyltransferase" evidence="5">
    <location>
        <begin position="31"/>
        <end position="194"/>
    </location>
</feature>
<accession>A0A4P2VQQ1</accession>
<sequence length="255" mass="29682">MSSKEKREKDKEREKEDLKEEKRFFDGKRSFSIRELEIQDLAEVYNLGETCFRADLWPMLYRGWDEYEVTTMFNTDGDYCLVAENDEFEKGMDPDDERIVGFVLGTVMSKPGTAWSYGYIVWLCAHPNWQREGVASKLIDKVVEAFVENEGVRIIMADTDPSNERAVKFFKKKGFDQERQHVFLTSNIENNPLYSNLLHKSRAQALEEQYLKKIRRLAVGSSGLAAVKNQKRKNVNSKKNAQTAKQKKSKKKKKK</sequence>
<dbReference type="AlphaFoldDB" id="A0A4P2VQQ1"/>
<dbReference type="SUPFAM" id="SSF55729">
    <property type="entry name" value="Acyl-CoA N-acyltransferases (Nat)"/>
    <property type="match status" value="1"/>
</dbReference>
<dbReference type="EMBL" id="AP019368">
    <property type="protein sequence ID" value="BBH54594.1"/>
    <property type="molecule type" value="Genomic_DNA"/>
</dbReference>
<name>A0A4P2VQQ1_FLUSA</name>
<proteinExistence type="predicted"/>
<evidence type="ECO:0000256" key="1">
    <source>
        <dbReference type="ARBA" id="ARBA00022679"/>
    </source>
</evidence>
<feature type="coiled-coil region" evidence="3">
    <location>
        <begin position="1"/>
        <end position="28"/>
    </location>
</feature>
<evidence type="ECO:0000256" key="4">
    <source>
        <dbReference type="SAM" id="MobiDB-lite"/>
    </source>
</evidence>
<feature type="compositionally biased region" description="Basic residues" evidence="4">
    <location>
        <begin position="245"/>
        <end position="255"/>
    </location>
</feature>
<keyword evidence="3" id="KW-0175">Coiled coil</keyword>
<evidence type="ECO:0000313" key="7">
    <source>
        <dbReference type="Proteomes" id="UP000291236"/>
    </source>
</evidence>
<organism evidence="6 7">
    <name type="scientific">Fluviispira sanaruensis</name>
    <dbReference type="NCBI Taxonomy" id="2493639"/>
    <lineage>
        <taxon>Bacteria</taxon>
        <taxon>Pseudomonadati</taxon>
        <taxon>Bdellovibrionota</taxon>
        <taxon>Oligoflexia</taxon>
        <taxon>Silvanigrellales</taxon>
        <taxon>Silvanigrellaceae</taxon>
        <taxon>Fluviispira</taxon>
    </lineage>
</organism>
<dbReference type="CDD" id="cd04301">
    <property type="entry name" value="NAT_SF"/>
    <property type="match status" value="1"/>
</dbReference>
<dbReference type="InterPro" id="IPR016181">
    <property type="entry name" value="Acyl_CoA_acyltransferase"/>
</dbReference>
<dbReference type="PANTHER" id="PTHR43072">
    <property type="entry name" value="N-ACETYLTRANSFERASE"/>
    <property type="match status" value="1"/>
</dbReference>
<dbReference type="PANTHER" id="PTHR43072:SF23">
    <property type="entry name" value="UPF0039 PROTEIN C11D3.02C"/>
    <property type="match status" value="1"/>
</dbReference>
<evidence type="ECO:0000256" key="2">
    <source>
        <dbReference type="ARBA" id="ARBA00023315"/>
    </source>
</evidence>
<protein>
    <submittedName>
        <fullName evidence="6">N-acetyltransferase</fullName>
    </submittedName>
</protein>
<keyword evidence="1 6" id="KW-0808">Transferase</keyword>
<dbReference type="InterPro" id="IPR000182">
    <property type="entry name" value="GNAT_dom"/>
</dbReference>
<evidence type="ECO:0000313" key="6">
    <source>
        <dbReference type="EMBL" id="BBH54594.1"/>
    </source>
</evidence>
<evidence type="ECO:0000256" key="3">
    <source>
        <dbReference type="SAM" id="Coils"/>
    </source>
</evidence>
<dbReference type="RefSeq" id="WP_130612625.1">
    <property type="nucleotide sequence ID" value="NZ_AP019368.1"/>
</dbReference>
<dbReference type="OrthoDB" id="2436196at2"/>
<keyword evidence="2" id="KW-0012">Acyltransferase</keyword>
<gene>
    <name evidence="6" type="ORF">JCM31447_30660</name>
</gene>
<evidence type="ECO:0000259" key="5">
    <source>
        <dbReference type="PROSITE" id="PS51186"/>
    </source>
</evidence>